<feature type="binding site" evidence="8">
    <location>
        <position position="15"/>
    </location>
    <ligand>
        <name>Mg(2+)</name>
        <dbReference type="ChEBI" id="CHEBI:18420"/>
    </ligand>
</feature>
<feature type="binding site" evidence="8">
    <location>
        <position position="13"/>
    </location>
    <ligand>
        <name>Mg(2+)</name>
        <dbReference type="ChEBI" id="CHEBI:18420"/>
    </ligand>
</feature>
<dbReference type="InterPro" id="IPR006357">
    <property type="entry name" value="HAD-SF_hydro_IIA"/>
</dbReference>
<evidence type="ECO:0000313" key="10">
    <source>
        <dbReference type="Proteomes" id="UP001141950"/>
    </source>
</evidence>
<keyword evidence="3 9" id="KW-0378">Hydrolase</keyword>
<proteinExistence type="inferred from homology"/>
<dbReference type="RefSeq" id="WP_257442722.1">
    <property type="nucleotide sequence ID" value="NZ_JANIPJ010000002.1"/>
</dbReference>
<dbReference type="InterPro" id="IPR006354">
    <property type="entry name" value="HAD-SF_hydro_IIA_hyp1"/>
</dbReference>
<evidence type="ECO:0000256" key="6">
    <source>
        <dbReference type="PIRSR" id="PIRSR000915-1"/>
    </source>
</evidence>
<evidence type="ECO:0000256" key="8">
    <source>
        <dbReference type="PIRSR" id="PIRSR000915-3"/>
    </source>
</evidence>
<dbReference type="PANTHER" id="PTHR19288:SF46">
    <property type="entry name" value="HALOACID DEHALOGENASE-LIKE HYDROLASE DOMAIN-CONTAINING PROTEIN 2"/>
    <property type="match status" value="1"/>
</dbReference>
<dbReference type="InterPro" id="IPR036412">
    <property type="entry name" value="HAD-like_sf"/>
</dbReference>
<feature type="binding site" evidence="8">
    <location>
        <position position="209"/>
    </location>
    <ligand>
        <name>Mg(2+)</name>
        <dbReference type="ChEBI" id="CHEBI:18420"/>
    </ligand>
</feature>
<dbReference type="GO" id="GO:0046872">
    <property type="term" value="F:metal ion binding"/>
    <property type="evidence" value="ECO:0007669"/>
    <property type="project" value="UniProtKB-KW"/>
</dbReference>
<dbReference type="EMBL" id="JANIPJ010000002">
    <property type="protein sequence ID" value="MCR2802883.1"/>
    <property type="molecule type" value="Genomic_DNA"/>
</dbReference>
<dbReference type="AlphaFoldDB" id="A0A9X2S8X0"/>
<keyword evidence="2 5" id="KW-0479">Metal-binding</keyword>
<comment type="cofactor">
    <cofactor evidence="8">
        <name>Mg(2+)</name>
        <dbReference type="ChEBI" id="CHEBI:18420"/>
    </cofactor>
    <text evidence="8">Divalent metal ions. Mg(2+) is the most effective.</text>
</comment>
<name>A0A9X2S8X0_9BACL</name>
<dbReference type="GO" id="GO:0016791">
    <property type="term" value="F:phosphatase activity"/>
    <property type="evidence" value="ECO:0007669"/>
    <property type="project" value="TreeGrafter"/>
</dbReference>
<dbReference type="GO" id="GO:0005737">
    <property type="term" value="C:cytoplasm"/>
    <property type="evidence" value="ECO:0007669"/>
    <property type="project" value="TreeGrafter"/>
</dbReference>
<dbReference type="NCBIfam" id="TIGR01457">
    <property type="entry name" value="HAD-SF-IIA-hyp2"/>
    <property type="match status" value="1"/>
</dbReference>
<dbReference type="PIRSF" id="PIRSF000915">
    <property type="entry name" value="PGP-type_phosphatase"/>
    <property type="match status" value="1"/>
</dbReference>
<dbReference type="NCBIfam" id="TIGR01460">
    <property type="entry name" value="HAD-SF-IIA"/>
    <property type="match status" value="1"/>
</dbReference>
<feature type="active site" description="Nucleophile" evidence="6">
    <location>
        <position position="13"/>
    </location>
</feature>
<evidence type="ECO:0000313" key="9">
    <source>
        <dbReference type="EMBL" id="MCR2802883.1"/>
    </source>
</evidence>
<organism evidence="9 10">
    <name type="scientific">Paenibacillus soyae</name>
    <dbReference type="NCBI Taxonomy" id="2969249"/>
    <lineage>
        <taxon>Bacteria</taxon>
        <taxon>Bacillati</taxon>
        <taxon>Bacillota</taxon>
        <taxon>Bacilli</taxon>
        <taxon>Bacillales</taxon>
        <taxon>Paenibacillaceae</taxon>
        <taxon>Paenibacillus</taxon>
    </lineage>
</organism>
<evidence type="ECO:0000256" key="7">
    <source>
        <dbReference type="PIRSR" id="PIRSR000915-2"/>
    </source>
</evidence>
<dbReference type="PANTHER" id="PTHR19288">
    <property type="entry name" value="4-NITROPHENYLPHOSPHATASE-RELATED"/>
    <property type="match status" value="1"/>
</dbReference>
<evidence type="ECO:0000256" key="2">
    <source>
        <dbReference type="ARBA" id="ARBA00022723"/>
    </source>
</evidence>
<dbReference type="Gene3D" id="3.40.50.1000">
    <property type="entry name" value="HAD superfamily/HAD-like"/>
    <property type="match status" value="2"/>
</dbReference>
<dbReference type="InterPro" id="IPR023214">
    <property type="entry name" value="HAD_sf"/>
</dbReference>
<dbReference type="SUPFAM" id="SSF56784">
    <property type="entry name" value="HAD-like"/>
    <property type="match status" value="1"/>
</dbReference>
<evidence type="ECO:0000256" key="5">
    <source>
        <dbReference type="PIRNR" id="PIRNR000915"/>
    </source>
</evidence>
<comment type="function">
    <text evidence="5">Catalyzes the dephosphorylation of 2-6 carbon acid sugars in vitro.</text>
</comment>
<dbReference type="Proteomes" id="UP001141950">
    <property type="component" value="Unassembled WGS sequence"/>
</dbReference>
<sequence length="267" mass="27905">MRDLSAAKGLLIDLDGTLYHGHEMIAGADRLIRSLRARRIPYLYVTNNSSATPEEVADRLSAMGIPAVADEVCTSAQAAAGYIVAKSPGASVYVIGEAGLTAALEAAGLHLTEQSPDYVVQGIDRSLSYDRVARAVAFIRGGAVSVMTNPDLLLPTAGGLMPGAGSIGAMLQAASGVKPVLIGKPSDVIMNYALDRLGVRAEETWVVGDNIATDIAAGIAAGCGTVLVLTGLTNADNREHYEKEAGCRAELVCENLDALIDRLDRER</sequence>
<dbReference type="Pfam" id="PF13344">
    <property type="entry name" value="Hydrolase_6"/>
    <property type="match status" value="1"/>
</dbReference>
<dbReference type="SFLD" id="SFLDG01139">
    <property type="entry name" value="C2.A:_Pyridoxal_Phosphate_Phos"/>
    <property type="match status" value="1"/>
</dbReference>
<keyword evidence="10" id="KW-1185">Reference proteome</keyword>
<gene>
    <name evidence="9" type="ORF">NQZ67_03220</name>
</gene>
<protein>
    <recommendedName>
        <fullName evidence="5">Acid sugar phosphatase</fullName>
        <ecNumber evidence="5">3.1.3.-</ecNumber>
    </recommendedName>
</protein>
<dbReference type="SFLD" id="SFLDS00003">
    <property type="entry name" value="Haloacid_Dehalogenase"/>
    <property type="match status" value="1"/>
</dbReference>
<feature type="active site" description="Proton donor" evidence="6">
    <location>
        <position position="15"/>
    </location>
</feature>
<evidence type="ECO:0000256" key="3">
    <source>
        <dbReference type="ARBA" id="ARBA00022801"/>
    </source>
</evidence>
<dbReference type="EC" id="3.1.3.-" evidence="5"/>
<reference evidence="9" key="1">
    <citation type="submission" date="2022-08" db="EMBL/GenBank/DDBJ databases">
        <title>The genomic sequence of strain Paenibacillus sp. SCIV0701.</title>
        <authorList>
            <person name="Zhao H."/>
        </authorList>
    </citation>
    <scope>NUCLEOTIDE SEQUENCE</scope>
    <source>
        <strain evidence="9">SCIV0701</strain>
    </source>
</reference>
<evidence type="ECO:0000256" key="1">
    <source>
        <dbReference type="ARBA" id="ARBA00006696"/>
    </source>
</evidence>
<dbReference type="Pfam" id="PF13242">
    <property type="entry name" value="Hydrolase_like"/>
    <property type="match status" value="1"/>
</dbReference>
<accession>A0A9X2S8X0</accession>
<evidence type="ECO:0000256" key="4">
    <source>
        <dbReference type="ARBA" id="ARBA00022842"/>
    </source>
</evidence>
<comment type="caution">
    <text evidence="9">The sequence shown here is derived from an EMBL/GenBank/DDBJ whole genome shotgun (WGS) entry which is preliminary data.</text>
</comment>
<comment type="similarity">
    <text evidence="1 5">Belongs to the HAD-like hydrolase superfamily. NagD family.</text>
</comment>
<keyword evidence="4 5" id="KW-0460">Magnesium</keyword>
<feature type="binding site" evidence="7">
    <location>
        <position position="184"/>
    </location>
    <ligand>
        <name>substrate</name>
    </ligand>
</feature>